<sequence length="481" mass="55018">MSLSTMPTEILLMVFDPLEFEELVCLLPTCKHVRQVAFYCLSKIVDERIVESIAEFQENEDKRSKTVPIKDLQILRNHEHDMSMGLHIGFTVVDGENKKTSEMSVSDISHFLDLINIGVKTGKMDLLNVEMYISEPVSDNSRFTRLFIALKHYSLTRSPLEFSITSLSTRLKPANMIRLFDTTRLTKMTLFFEKFRWDNWGTDETTKYIKFVQGFKNLLRRVKNLEQLEILLDGPVGFGFPAFPPGLAIDEDHLEELKTAFLALEKLHTLKLNTLLIHPSFFLPVPESVKTLSLAHVIYYSKDWWDEFAKYPFKNLENLELNICGNQECFKQGGVGTHLAPGWLSEGAKGYIIGDVKIRGLKKFDFEEKQLPYLPSDLIPCILKQNPGVEGDVGKRFAKEYSATLIQKCKEELIQAMVWKMFESEVSADVERRFLENGAQEDDLKKCTLDYLARFSGFLTEPAIPPPDLADVKGKSIATDF</sequence>
<evidence type="ECO:0000259" key="1">
    <source>
        <dbReference type="PROSITE" id="PS50181"/>
    </source>
</evidence>
<protein>
    <recommendedName>
        <fullName evidence="1">F-box domain-containing protein</fullName>
    </recommendedName>
</protein>
<dbReference type="CDD" id="cd09917">
    <property type="entry name" value="F-box_SF"/>
    <property type="match status" value="1"/>
</dbReference>
<proteinExistence type="predicted"/>
<evidence type="ECO:0000313" key="2">
    <source>
        <dbReference type="EMBL" id="KAK6351173.1"/>
    </source>
</evidence>
<accession>A0AAN8RKX3</accession>
<dbReference type="PROSITE" id="PS50181">
    <property type="entry name" value="FBOX"/>
    <property type="match status" value="1"/>
</dbReference>
<evidence type="ECO:0000313" key="3">
    <source>
        <dbReference type="Proteomes" id="UP001313282"/>
    </source>
</evidence>
<dbReference type="InterPro" id="IPR036047">
    <property type="entry name" value="F-box-like_dom_sf"/>
</dbReference>
<gene>
    <name evidence="2" type="ORF">TWF718_004343</name>
</gene>
<dbReference type="AlphaFoldDB" id="A0AAN8RKX3"/>
<organism evidence="2 3">
    <name type="scientific">Orbilia javanica</name>
    <dbReference type="NCBI Taxonomy" id="47235"/>
    <lineage>
        <taxon>Eukaryota</taxon>
        <taxon>Fungi</taxon>
        <taxon>Dikarya</taxon>
        <taxon>Ascomycota</taxon>
        <taxon>Pezizomycotina</taxon>
        <taxon>Orbiliomycetes</taxon>
        <taxon>Orbiliales</taxon>
        <taxon>Orbiliaceae</taxon>
        <taxon>Orbilia</taxon>
    </lineage>
</organism>
<comment type="caution">
    <text evidence="2">The sequence shown here is derived from an EMBL/GenBank/DDBJ whole genome shotgun (WGS) entry which is preliminary data.</text>
</comment>
<reference evidence="2 3" key="1">
    <citation type="submission" date="2019-10" db="EMBL/GenBank/DDBJ databases">
        <authorList>
            <person name="Palmer J.M."/>
        </authorList>
    </citation>
    <scope>NUCLEOTIDE SEQUENCE [LARGE SCALE GENOMIC DNA]</scope>
    <source>
        <strain evidence="2 3">TWF718</strain>
    </source>
</reference>
<feature type="domain" description="F-box" evidence="1">
    <location>
        <begin position="1"/>
        <end position="36"/>
    </location>
</feature>
<name>A0AAN8RKX3_9PEZI</name>
<keyword evidence="3" id="KW-1185">Reference proteome</keyword>
<dbReference type="Proteomes" id="UP001313282">
    <property type="component" value="Unassembled WGS sequence"/>
</dbReference>
<dbReference type="InterPro" id="IPR001810">
    <property type="entry name" value="F-box_dom"/>
</dbReference>
<dbReference type="EMBL" id="JAVHNR010000002">
    <property type="protein sequence ID" value="KAK6351173.1"/>
    <property type="molecule type" value="Genomic_DNA"/>
</dbReference>
<dbReference type="SUPFAM" id="SSF81383">
    <property type="entry name" value="F-box domain"/>
    <property type="match status" value="1"/>
</dbReference>